<dbReference type="Proteomes" id="UP000027981">
    <property type="component" value="Chromosome"/>
</dbReference>
<name>A0A075LT28_9EURY</name>
<dbReference type="EMBL" id="CP006019">
    <property type="protein sequence ID" value="AIF69920.1"/>
    <property type="molecule type" value="Genomic_DNA"/>
</dbReference>
<dbReference type="InterPro" id="IPR028366">
    <property type="entry name" value="PhoU"/>
</dbReference>
<evidence type="ECO:0000259" key="1">
    <source>
        <dbReference type="SMART" id="SM00966"/>
    </source>
</evidence>
<accession>A0A075LT28</accession>
<dbReference type="Pfam" id="PF04014">
    <property type="entry name" value="MazE_antitoxin"/>
    <property type="match status" value="1"/>
</dbReference>
<dbReference type="AlphaFoldDB" id="A0A075LT28"/>
<dbReference type="RefSeq" id="WP_048165422.1">
    <property type="nucleotide sequence ID" value="NZ_CP006019.1"/>
</dbReference>
<dbReference type="GO" id="GO:0003677">
    <property type="term" value="F:DNA binding"/>
    <property type="evidence" value="ECO:0007669"/>
    <property type="project" value="InterPro"/>
</dbReference>
<reference evidence="3" key="1">
    <citation type="submission" date="2013-06" db="EMBL/GenBank/DDBJ databases">
        <title>Complete Genome Sequence of Hyperthermophilic Palaeococcus pacificus DY20341T, Isolated from a Deep-Sea Hydrothermal Sediments.</title>
        <authorList>
            <person name="Zeng X."/>
            <person name="Shao Z."/>
        </authorList>
    </citation>
    <scope>NUCLEOTIDE SEQUENCE [LARGE SCALE GENOMIC DNA]</scope>
    <source>
        <strain evidence="3">DY20341</strain>
    </source>
</reference>
<dbReference type="PANTHER" id="PTHR42930:SF2">
    <property type="entry name" value="PHOU DOMAIN-CONTAINING PROTEIN"/>
    <property type="match status" value="1"/>
</dbReference>
<dbReference type="KEGG" id="ppac:PAP_07655"/>
<dbReference type="Pfam" id="PF01895">
    <property type="entry name" value="PhoU"/>
    <property type="match status" value="1"/>
</dbReference>
<feature type="domain" description="SpoVT-AbrB" evidence="1">
    <location>
        <begin position="8"/>
        <end position="54"/>
    </location>
</feature>
<dbReference type="PANTHER" id="PTHR42930">
    <property type="entry name" value="PHOSPHATE-SPECIFIC TRANSPORT SYSTEM ACCESSORY PROTEIN PHOU"/>
    <property type="match status" value="1"/>
</dbReference>
<protein>
    <submittedName>
        <fullName evidence="2">Transcriptional regulator</fullName>
    </submittedName>
</protein>
<reference evidence="2 3" key="2">
    <citation type="journal article" date="2015" name="Genome Announc.">
        <title>Complete Genome Sequence of Hyperthermophilic Piezophilic Archaeon Palaeococcus pacificus DY20341T, Isolated from Deep-Sea Hydrothermal Sediments.</title>
        <authorList>
            <person name="Zeng X."/>
            <person name="Jebbar M."/>
            <person name="Shao Z."/>
        </authorList>
    </citation>
    <scope>NUCLEOTIDE SEQUENCE [LARGE SCALE GENOMIC DNA]</scope>
    <source>
        <strain evidence="2 3">DY20341</strain>
    </source>
</reference>
<dbReference type="GO" id="GO:0030643">
    <property type="term" value="P:intracellular phosphate ion homeostasis"/>
    <property type="evidence" value="ECO:0007669"/>
    <property type="project" value="InterPro"/>
</dbReference>
<keyword evidence="3" id="KW-1185">Reference proteome</keyword>
<dbReference type="OrthoDB" id="40991at2157"/>
<dbReference type="STRING" id="1343739.PAP_07655"/>
<dbReference type="SUPFAM" id="SSF109755">
    <property type="entry name" value="PhoU-like"/>
    <property type="match status" value="1"/>
</dbReference>
<dbReference type="HOGENOM" id="CLU_069302_1_0_2"/>
<dbReference type="InterPro" id="IPR007159">
    <property type="entry name" value="SpoVT-AbrB_dom"/>
</dbReference>
<dbReference type="GeneID" id="24842634"/>
<sequence>MEFRKIQFTGRSSYIISLPKKWIKENELKQGDVVPLLINPDGSITVLPKKPKEVSERKKLKISKEYSPDMAVRLVISAYIQGYDILEIEILDELPHYKIKIRKTIQILPGMEIIADEPGRIVAKSLLADEEVNIDEILERISSIILSMFEDLELMKQVKDKAIRRDIQDLENELDRFYFLALRAVNKLLSQPSIVGTQIVKRSFDLLGILFIVRNIERVGDHIVRISQDFDEDIEIAYLKKAFSDIMLQVKVKDLKKIDSLMYELKQRINAIDYKKSIAMDSYRRILEYLENIGETTINMSLS</sequence>
<dbReference type="InterPro" id="IPR026022">
    <property type="entry name" value="PhoU_dom"/>
</dbReference>
<proteinExistence type="predicted"/>
<dbReference type="InterPro" id="IPR038078">
    <property type="entry name" value="PhoU-like_sf"/>
</dbReference>
<evidence type="ECO:0000313" key="2">
    <source>
        <dbReference type="EMBL" id="AIF69920.1"/>
    </source>
</evidence>
<evidence type="ECO:0000313" key="3">
    <source>
        <dbReference type="Proteomes" id="UP000027981"/>
    </source>
</evidence>
<dbReference type="eggNOG" id="arCOG00318">
    <property type="taxonomic scope" value="Archaea"/>
</dbReference>
<dbReference type="SMART" id="SM00966">
    <property type="entry name" value="SpoVT_AbrB"/>
    <property type="match status" value="1"/>
</dbReference>
<dbReference type="Gene3D" id="1.20.58.220">
    <property type="entry name" value="Phosphate transport system protein phou homolog 2, domain 2"/>
    <property type="match status" value="1"/>
</dbReference>
<organism evidence="2 3">
    <name type="scientific">Palaeococcus pacificus DY20341</name>
    <dbReference type="NCBI Taxonomy" id="1343739"/>
    <lineage>
        <taxon>Archaea</taxon>
        <taxon>Methanobacteriati</taxon>
        <taxon>Methanobacteriota</taxon>
        <taxon>Thermococci</taxon>
        <taxon>Thermococcales</taxon>
        <taxon>Thermococcaceae</taxon>
        <taxon>Palaeococcus</taxon>
    </lineage>
</organism>
<gene>
    <name evidence="2" type="ORF">PAP_07655</name>
</gene>
<dbReference type="GO" id="GO:0045936">
    <property type="term" value="P:negative regulation of phosphate metabolic process"/>
    <property type="evidence" value="ECO:0007669"/>
    <property type="project" value="InterPro"/>
</dbReference>